<name>A0A6A8DC27_9BACI</name>
<protein>
    <recommendedName>
        <fullName evidence="3">DUF3221 domain-containing protein</fullName>
    </recommendedName>
</protein>
<reference evidence="1" key="1">
    <citation type="submission" date="2019-11" db="EMBL/GenBank/DDBJ databases">
        <authorList>
            <person name="Li J."/>
        </authorList>
    </citation>
    <scope>NUCLEOTIDE SEQUENCE</scope>
    <source>
        <strain evidence="1">B6B</strain>
    </source>
</reference>
<evidence type="ECO:0000313" key="1">
    <source>
        <dbReference type="EMBL" id="MRH43275.1"/>
    </source>
</evidence>
<proteinExistence type="predicted"/>
<evidence type="ECO:0008006" key="3">
    <source>
        <dbReference type="Google" id="ProtNLM"/>
    </source>
</evidence>
<evidence type="ECO:0000313" key="2">
    <source>
        <dbReference type="Proteomes" id="UP000799092"/>
    </source>
</evidence>
<keyword evidence="2" id="KW-1185">Reference proteome</keyword>
<dbReference type="Proteomes" id="UP000799092">
    <property type="component" value="Unassembled WGS sequence"/>
</dbReference>
<gene>
    <name evidence="1" type="ORF">GH741_11345</name>
</gene>
<dbReference type="OrthoDB" id="2663534at2"/>
<dbReference type="AlphaFoldDB" id="A0A6A8DC27"/>
<sequence length="95" mass="10725">MGLIKTEKFIGEINAINDNVFTIDCSDEVNKTDDLWGFECSVQVIDETLLKDKNGKKLKFEDFKEGLEVEVILNSPTDLMNDTEPLIADKITKLS</sequence>
<accession>A0A6A8DC27</accession>
<dbReference type="EMBL" id="WJNG01000008">
    <property type="protein sequence ID" value="MRH43275.1"/>
    <property type="molecule type" value="Genomic_DNA"/>
</dbReference>
<organism evidence="1 2">
    <name type="scientific">Aquibacillus halophilus</name>
    <dbReference type="NCBI Taxonomy" id="930132"/>
    <lineage>
        <taxon>Bacteria</taxon>
        <taxon>Bacillati</taxon>
        <taxon>Bacillota</taxon>
        <taxon>Bacilli</taxon>
        <taxon>Bacillales</taxon>
        <taxon>Bacillaceae</taxon>
        <taxon>Aquibacillus</taxon>
    </lineage>
</organism>
<comment type="caution">
    <text evidence="1">The sequence shown here is derived from an EMBL/GenBank/DDBJ whole genome shotgun (WGS) entry which is preliminary data.</text>
</comment>
<dbReference type="RefSeq" id="WP_153736909.1">
    <property type="nucleotide sequence ID" value="NZ_WJNG01000008.1"/>
</dbReference>